<dbReference type="EMBL" id="CYZV01000002">
    <property type="protein sequence ID" value="CUN58794.1"/>
    <property type="molecule type" value="Genomic_DNA"/>
</dbReference>
<dbReference type="InterPro" id="IPR001764">
    <property type="entry name" value="Glyco_hydro_3_N"/>
</dbReference>
<dbReference type="PANTHER" id="PTHR42715:SF10">
    <property type="entry name" value="BETA-GLUCOSIDASE"/>
    <property type="match status" value="1"/>
</dbReference>
<dbReference type="GO" id="GO:0008422">
    <property type="term" value="F:beta-glucosidase activity"/>
    <property type="evidence" value="ECO:0007669"/>
    <property type="project" value="UniProtKB-EC"/>
</dbReference>
<reference evidence="6 7" key="1">
    <citation type="submission" date="2015-09" db="EMBL/GenBank/DDBJ databases">
        <authorList>
            <consortium name="Pathogen Informatics"/>
        </authorList>
    </citation>
    <scope>NUCLEOTIDE SEQUENCE [LARGE SCALE GENOMIC DNA]</scope>
    <source>
        <strain evidence="6 7">2789STDY5834855</strain>
    </source>
</reference>
<evidence type="ECO:0000256" key="4">
    <source>
        <dbReference type="RuleBase" id="RU361161"/>
    </source>
</evidence>
<dbReference type="InterPro" id="IPR036881">
    <property type="entry name" value="Glyco_hydro_3_C_sf"/>
</dbReference>
<name>A0A173Y4F2_9CLOT</name>
<dbReference type="InterPro" id="IPR019800">
    <property type="entry name" value="Glyco_hydro_3_AS"/>
</dbReference>
<dbReference type="Proteomes" id="UP000095558">
    <property type="component" value="Unassembled WGS sequence"/>
</dbReference>
<keyword evidence="3" id="KW-0119">Carbohydrate metabolism</keyword>
<organism evidence="6 7">
    <name type="scientific">Clostridium disporicum</name>
    <dbReference type="NCBI Taxonomy" id="84024"/>
    <lineage>
        <taxon>Bacteria</taxon>
        <taxon>Bacillati</taxon>
        <taxon>Bacillota</taxon>
        <taxon>Clostridia</taxon>
        <taxon>Eubacteriales</taxon>
        <taxon>Clostridiaceae</taxon>
        <taxon>Clostridium</taxon>
    </lineage>
</organism>
<dbReference type="InterPro" id="IPR002772">
    <property type="entry name" value="Glyco_hydro_3_C"/>
</dbReference>
<dbReference type="Gene3D" id="3.40.50.1700">
    <property type="entry name" value="Glycoside hydrolase family 3 C-terminal domain"/>
    <property type="match status" value="1"/>
</dbReference>
<dbReference type="SUPFAM" id="SSF52279">
    <property type="entry name" value="Beta-D-glucan exohydrolase, C-terminal domain"/>
    <property type="match status" value="1"/>
</dbReference>
<dbReference type="PROSITE" id="PS00775">
    <property type="entry name" value="GLYCOSYL_HYDROL_F3"/>
    <property type="match status" value="1"/>
</dbReference>
<sequence length="928" mass="103891">MGKYSLDLKEYARLAREVAAESCVLLKNDNNTLPLKKGDKVAVFGRSAFNYYKSGLGSGGLVNTRYVVSILDALRNEKDIVLDEDLLEIYSDWIKENPYDEGHGWGTVPWSQKEMKLEDYIVRVAKENDIALVMIGRTAGEDQDSKNEAGSYLLTDVEKDMIKKVSQAFKRTVVVLNVGNIIDMKWVDEYNPSAVLYAWQGGQEGGNGVVDVLTGRVNPCGKLTDTIAKNIEDYPSTKNFGDPERNYYEEDIYVGYRYFETFAKEKVMYPFGYGLSYTSFDIKGKLLESTHEEIVVEANVTNNGNMSGKEVVQVYIEAPQGKLGKPVRALVGFKKTGIIKPGECEKLIINIPKSYIASYDDRGVDGYKSCYVLEEGLYKIYIGSDVRNAEESGQYDEKFTIVESLEEACAPIVYFKRIKPVLDENNKFNIENEEVPVRRINPKERMFKNRDEEIIYTGDRGYKLADVFENKVKLDDFVAQLSYNDLICMFRGEGMCSPKVTPGTAAAFGGITESLRNFGIPVACCADGPSGIRMDCGTKAFSLPNGTALGCTFNVDLVKKLYKMTGIELCRNRIDSLLGPGMNIHRNPLNGRNFEYVSEDPILTGKIGAAQVIGIQEAGSTATIKHFCANNQEASRRFVDSIVSERALREIYLKGFEIAVKEGKARSVMTTYNPVNGIWTAGSYDLCTTILRKEWGFDGIVMTDWWAEANTEGEKSTRGNKAPMVLAQNDLYMCVSNSLENPENDNVKERFEAGEVTRSDLQRNAKNILKFIMKSQAMLHELNLISKEDLEEINAQDDDGNISLEDIVYYYADKDSNDIIIDASSFNNKKGNSEVFGITLNELGLYNIEVTMKSEQGPLAQLPLSIYYDNALKETITIRGTEGKWVTESRELGFVFGVNHYIKLYFGASGLDIDKVVIKFVGKGKLPF</sequence>
<dbReference type="Pfam" id="PF14310">
    <property type="entry name" value="Fn3-like"/>
    <property type="match status" value="1"/>
</dbReference>
<dbReference type="InterPro" id="IPR017853">
    <property type="entry name" value="GH"/>
</dbReference>
<dbReference type="SMART" id="SM01217">
    <property type="entry name" value="Fn3_like"/>
    <property type="match status" value="1"/>
</dbReference>
<dbReference type="InterPro" id="IPR036962">
    <property type="entry name" value="Glyco_hydro_3_N_sf"/>
</dbReference>
<evidence type="ECO:0000256" key="3">
    <source>
        <dbReference type="ARBA" id="ARBA00023277"/>
    </source>
</evidence>
<keyword evidence="2 4" id="KW-0378">Hydrolase</keyword>
<dbReference type="EC" id="3.2.1.21" evidence="6"/>
<evidence type="ECO:0000256" key="2">
    <source>
        <dbReference type="ARBA" id="ARBA00022801"/>
    </source>
</evidence>
<dbReference type="PRINTS" id="PR00133">
    <property type="entry name" value="GLHYDRLASE3"/>
</dbReference>
<proteinExistence type="inferred from homology"/>
<gene>
    <name evidence="6" type="primary">bglB</name>
    <name evidence="6" type="ORF">ERS852470_00266</name>
</gene>
<feature type="domain" description="Fibronectin type III-like" evidence="5">
    <location>
        <begin position="310"/>
        <end position="386"/>
    </location>
</feature>
<dbReference type="SUPFAM" id="SSF51445">
    <property type="entry name" value="(Trans)glycosidases"/>
    <property type="match status" value="1"/>
</dbReference>
<evidence type="ECO:0000313" key="7">
    <source>
        <dbReference type="Proteomes" id="UP000095558"/>
    </source>
</evidence>
<dbReference type="Gene3D" id="3.20.20.300">
    <property type="entry name" value="Glycoside hydrolase, family 3, N-terminal domain"/>
    <property type="match status" value="1"/>
</dbReference>
<dbReference type="AlphaFoldDB" id="A0A173Y4F2"/>
<dbReference type="RefSeq" id="WP_055275030.1">
    <property type="nucleotide sequence ID" value="NZ_CYZV01000002.1"/>
</dbReference>
<dbReference type="GO" id="GO:0005975">
    <property type="term" value="P:carbohydrate metabolic process"/>
    <property type="evidence" value="ECO:0007669"/>
    <property type="project" value="InterPro"/>
</dbReference>
<evidence type="ECO:0000256" key="1">
    <source>
        <dbReference type="ARBA" id="ARBA00005336"/>
    </source>
</evidence>
<comment type="similarity">
    <text evidence="1 4">Belongs to the glycosyl hydrolase 3 family.</text>
</comment>
<dbReference type="Pfam" id="PF00933">
    <property type="entry name" value="Glyco_hydro_3"/>
    <property type="match status" value="1"/>
</dbReference>
<accession>A0A173Y4F2</accession>
<dbReference type="Pfam" id="PF01915">
    <property type="entry name" value="Glyco_hydro_3_C"/>
    <property type="match status" value="1"/>
</dbReference>
<dbReference type="InterPro" id="IPR013783">
    <property type="entry name" value="Ig-like_fold"/>
</dbReference>
<dbReference type="OrthoDB" id="9805821at2"/>
<dbReference type="PANTHER" id="PTHR42715">
    <property type="entry name" value="BETA-GLUCOSIDASE"/>
    <property type="match status" value="1"/>
</dbReference>
<dbReference type="Gene3D" id="2.60.40.10">
    <property type="entry name" value="Immunoglobulins"/>
    <property type="match status" value="1"/>
</dbReference>
<evidence type="ECO:0000259" key="5">
    <source>
        <dbReference type="SMART" id="SM01217"/>
    </source>
</evidence>
<evidence type="ECO:0000313" key="6">
    <source>
        <dbReference type="EMBL" id="CUN58794.1"/>
    </source>
</evidence>
<keyword evidence="4 6" id="KW-0326">Glycosidase</keyword>
<dbReference type="InterPro" id="IPR050288">
    <property type="entry name" value="Cellulose_deg_GH3"/>
</dbReference>
<dbReference type="InterPro" id="IPR026891">
    <property type="entry name" value="Fn3-like"/>
</dbReference>
<protein>
    <submittedName>
        <fullName evidence="6">Glycoside hydrolase family protein</fullName>
        <ecNumber evidence="6">3.2.1.21</ecNumber>
    </submittedName>
</protein>